<evidence type="ECO:0000313" key="4">
    <source>
        <dbReference type="RefSeq" id="WP_245591314.1"/>
    </source>
</evidence>
<dbReference type="SUPFAM" id="SSF47616">
    <property type="entry name" value="GST C-terminal domain-like"/>
    <property type="match status" value="1"/>
</dbReference>
<dbReference type="Gene3D" id="3.40.30.10">
    <property type="entry name" value="Glutaredoxin"/>
    <property type="match status" value="1"/>
</dbReference>
<feature type="domain" description="GST N-terminal" evidence="1">
    <location>
        <begin position="1"/>
        <end position="76"/>
    </location>
</feature>
<reference evidence="4" key="1">
    <citation type="journal article" date="2001" name="J. Biol. Chem.">
        <title>The glutathione transferase structural family includes a nuclear chloride channel and a ryanodine receptor calcium release channel modulator.</title>
        <authorList>
            <person name="Dulhunty A."/>
            <person name="Gage P."/>
            <person name="Curtis S."/>
            <person name="Chelvanayagam G."/>
            <person name="Board P."/>
        </authorList>
    </citation>
    <scope>NUCLEOTIDE SEQUENCE</scope>
</reference>
<name>A0A9U5GRV3_9BURK</name>
<dbReference type="InterPro" id="IPR036249">
    <property type="entry name" value="Thioredoxin-like_sf"/>
</dbReference>
<keyword evidence="3" id="KW-1185">Reference proteome</keyword>
<dbReference type="PROSITE" id="PS50404">
    <property type="entry name" value="GST_NTER"/>
    <property type="match status" value="1"/>
</dbReference>
<dbReference type="PANTHER" id="PTHR44051:SF8">
    <property type="entry name" value="GLUTATHIONE S-TRANSFERASE GSTA"/>
    <property type="match status" value="1"/>
</dbReference>
<dbReference type="RefSeq" id="WP_245591314.1">
    <property type="nucleotide sequence ID" value="NZ_AXWS01000008.1"/>
</dbReference>
<dbReference type="SUPFAM" id="SSF52833">
    <property type="entry name" value="Thioredoxin-like"/>
    <property type="match status" value="1"/>
</dbReference>
<dbReference type="SFLD" id="SFLDG01150">
    <property type="entry name" value="Main.1:_Beta-like"/>
    <property type="match status" value="1"/>
</dbReference>
<dbReference type="InterPro" id="IPR010987">
    <property type="entry name" value="Glutathione-S-Trfase_C-like"/>
</dbReference>
<organism evidence="3 4">
    <name type="scientific">Derxia gummosa DSM 723</name>
    <dbReference type="NCBI Taxonomy" id="1121388"/>
    <lineage>
        <taxon>Bacteria</taxon>
        <taxon>Pseudomonadati</taxon>
        <taxon>Pseudomonadota</taxon>
        <taxon>Betaproteobacteria</taxon>
        <taxon>Burkholderiales</taxon>
        <taxon>Alcaligenaceae</taxon>
        <taxon>Derxia</taxon>
    </lineage>
</organism>
<dbReference type="Pfam" id="PF13410">
    <property type="entry name" value="GST_C_2"/>
    <property type="match status" value="1"/>
</dbReference>
<dbReference type="CDD" id="cd03188">
    <property type="entry name" value="GST_C_Beta"/>
    <property type="match status" value="1"/>
</dbReference>
<dbReference type="AlphaFoldDB" id="A0A9U5GRV3"/>
<dbReference type="EC" id="2.5.1.-" evidence="4"/>
<evidence type="ECO:0000259" key="2">
    <source>
        <dbReference type="PROSITE" id="PS50405"/>
    </source>
</evidence>
<proteinExistence type="predicted"/>
<evidence type="ECO:0000259" key="1">
    <source>
        <dbReference type="PROSITE" id="PS50404"/>
    </source>
</evidence>
<dbReference type="InterPro" id="IPR036282">
    <property type="entry name" value="Glutathione-S-Trfase_C_sf"/>
</dbReference>
<dbReference type="InterPro" id="IPR004045">
    <property type="entry name" value="Glutathione_S-Trfase_N"/>
</dbReference>
<reference evidence="4" key="2">
    <citation type="submission" date="2025-08" db="UniProtKB">
        <authorList>
            <consortium name="RefSeq"/>
        </authorList>
    </citation>
    <scope>IDENTIFICATION</scope>
</reference>
<protein>
    <submittedName>
        <fullName evidence="4">Glutathione S-transferase family protein</fullName>
        <ecNumber evidence="4">2.5.1.-</ecNumber>
    </submittedName>
</protein>
<accession>A0A9U5GRV3</accession>
<dbReference type="SFLD" id="SFLDG00358">
    <property type="entry name" value="Main_(cytGST)"/>
    <property type="match status" value="1"/>
</dbReference>
<dbReference type="SFLD" id="SFLDS00019">
    <property type="entry name" value="Glutathione_Transferase_(cytos"/>
    <property type="match status" value="1"/>
</dbReference>
<dbReference type="Gene3D" id="1.20.1050.10">
    <property type="match status" value="1"/>
</dbReference>
<dbReference type="Proteomes" id="UP000675920">
    <property type="component" value="Unplaced"/>
</dbReference>
<feature type="domain" description="GST C-terminal" evidence="2">
    <location>
        <begin position="81"/>
        <end position="200"/>
    </location>
</feature>
<dbReference type="PANTHER" id="PTHR44051">
    <property type="entry name" value="GLUTATHIONE S-TRANSFERASE-RELATED"/>
    <property type="match status" value="1"/>
</dbReference>
<sequence>MTPGSCTTGIHILLETIGIPFEAWIVNIPAGDNLKPEYLALNPKGTIPTLVLEDGTALTEFQSIAFWLARSYPRRKLLPEDPLLAAKAIEAMAFACGHLHGQAFARIFTTDKFALDESQHEAVKARGREMVDRDFAILDAQLAGQDYIAGEFSIGDAAIFYNEFWADRLGIALPPNVKAHYERMRARPVVQAVLAEEGYR</sequence>
<dbReference type="Pfam" id="PF13409">
    <property type="entry name" value="GST_N_2"/>
    <property type="match status" value="1"/>
</dbReference>
<dbReference type="CDD" id="cd03057">
    <property type="entry name" value="GST_N_Beta"/>
    <property type="match status" value="1"/>
</dbReference>
<evidence type="ECO:0000313" key="3">
    <source>
        <dbReference type="Proteomes" id="UP000675920"/>
    </source>
</evidence>
<dbReference type="PROSITE" id="PS50405">
    <property type="entry name" value="GST_CTER"/>
    <property type="match status" value="1"/>
</dbReference>
<dbReference type="InterPro" id="IPR040079">
    <property type="entry name" value="Glutathione_S-Trfase"/>
</dbReference>